<organism evidence="2">
    <name type="scientific">Aegilops tauschii</name>
    <name type="common">Tausch's goatgrass</name>
    <name type="synonym">Aegilops squarrosa</name>
    <dbReference type="NCBI Taxonomy" id="37682"/>
    <lineage>
        <taxon>Eukaryota</taxon>
        <taxon>Viridiplantae</taxon>
        <taxon>Streptophyta</taxon>
        <taxon>Embryophyta</taxon>
        <taxon>Tracheophyta</taxon>
        <taxon>Spermatophyta</taxon>
        <taxon>Magnoliopsida</taxon>
        <taxon>Liliopsida</taxon>
        <taxon>Poales</taxon>
        <taxon>Poaceae</taxon>
        <taxon>BOP clade</taxon>
        <taxon>Pooideae</taxon>
        <taxon>Triticodae</taxon>
        <taxon>Triticeae</taxon>
        <taxon>Triticinae</taxon>
        <taxon>Aegilops</taxon>
    </lineage>
</organism>
<feature type="domain" description="KIB1-4 beta-propeller" evidence="1">
    <location>
        <begin position="100"/>
        <end position="237"/>
    </location>
</feature>
<sequence>MEAVTLSAVSIGATNDKEAQRRSIAPTDAPDAADWSGLLQDLLLAIMAALDVPSLVRSGAVCTSWRDAYSTFRLPALKQAPCLLYACDEYGPKEAALYCPSTNATFRVPFPGPPLEKRGFVFSCHGWVFAADEVGDPYLFNPITGVQAALPPVKTLSGRDEDFYDDEGKHVIDPGSDDENEDQKTSILWARDSEYIRVAISSAAEVTACTVLIMHNPDSMLSFAKPGDKRWTLLPNLQTRQTGGVWRMQNTIDTPLENRTTYKDIVPYVIDDRIELANKNGGDRLNETVIDDQQHIDGKERRDNEVKTTEVLVFKVDMDR</sequence>
<dbReference type="PANTHER" id="PTHR44586:SF17">
    <property type="entry name" value="DUF295 DOMAIN-CONTAINING PROTEIN"/>
    <property type="match status" value="1"/>
</dbReference>
<dbReference type="Gene3D" id="1.20.1280.50">
    <property type="match status" value="1"/>
</dbReference>
<dbReference type="InterPro" id="IPR036047">
    <property type="entry name" value="F-box-like_dom_sf"/>
</dbReference>
<protein>
    <recommendedName>
        <fullName evidence="1">KIB1-4 beta-propeller domain-containing protein</fullName>
    </recommendedName>
</protein>
<dbReference type="PANTHER" id="PTHR44586">
    <property type="entry name" value="F-BOX DOMAIN CONTAINING PROTEIN, EXPRESSED"/>
    <property type="match status" value="1"/>
</dbReference>
<name>M8CYS0_AEGTA</name>
<evidence type="ECO:0000313" key="2">
    <source>
        <dbReference type="EnsemblPlants" id="EMT29026"/>
    </source>
</evidence>
<accession>M8CYS0</accession>
<dbReference type="SUPFAM" id="SSF81383">
    <property type="entry name" value="F-box domain"/>
    <property type="match status" value="1"/>
</dbReference>
<evidence type="ECO:0000259" key="1">
    <source>
        <dbReference type="Pfam" id="PF03478"/>
    </source>
</evidence>
<dbReference type="ExpressionAtlas" id="M8CYS0">
    <property type="expression patterns" value="baseline"/>
</dbReference>
<dbReference type="AlphaFoldDB" id="M8CYS0"/>
<reference evidence="2" key="1">
    <citation type="submission" date="2015-06" db="UniProtKB">
        <authorList>
            <consortium name="EnsemblPlants"/>
        </authorList>
    </citation>
    <scope>IDENTIFICATION</scope>
</reference>
<dbReference type="EnsemblPlants" id="EMT29026">
    <property type="protein sequence ID" value="EMT29026"/>
    <property type="gene ID" value="F775_03986"/>
</dbReference>
<dbReference type="InterPro" id="IPR005174">
    <property type="entry name" value="KIB1-4_b-propeller"/>
</dbReference>
<dbReference type="Pfam" id="PF03478">
    <property type="entry name" value="Beta-prop_KIB1-4"/>
    <property type="match status" value="1"/>
</dbReference>
<proteinExistence type="predicted"/>